<dbReference type="GO" id="GO:0008184">
    <property type="term" value="F:glycogen phosphorylase activity"/>
    <property type="evidence" value="ECO:0007669"/>
    <property type="project" value="InterPro"/>
</dbReference>
<evidence type="ECO:0000256" key="2">
    <source>
        <dbReference type="ARBA" id="ARBA00006047"/>
    </source>
</evidence>
<comment type="catalytic activity">
    <reaction evidence="8">
        <text>[(1-&gt;4)-alpha-D-glucosyl](n) + phosphate = [(1-&gt;4)-alpha-D-glucosyl](n-1) + alpha-D-glucose 1-phosphate</text>
        <dbReference type="Rhea" id="RHEA:41732"/>
        <dbReference type="Rhea" id="RHEA-COMP:9584"/>
        <dbReference type="Rhea" id="RHEA-COMP:9586"/>
        <dbReference type="ChEBI" id="CHEBI:15444"/>
        <dbReference type="ChEBI" id="CHEBI:43474"/>
        <dbReference type="ChEBI" id="CHEBI:58601"/>
        <dbReference type="EC" id="2.4.1.1"/>
    </reaction>
</comment>
<comment type="function">
    <text evidence="8">Allosteric enzyme that catalyzes the rate-limiting step in glycogen catabolism, the phosphorolytic cleavage of glycogen to produce glucose-1-phosphate, and plays a central role in maintaining cellular and organismal glucose homeostasis.</text>
</comment>
<keyword evidence="6 8" id="KW-0119">Carbohydrate metabolism</keyword>
<dbReference type="Pfam" id="PF00343">
    <property type="entry name" value="Phosphorylase"/>
    <property type="match status" value="1"/>
</dbReference>
<dbReference type="FunFam" id="3.40.50.2000:FF:000149">
    <property type="entry name" value="Glycogen phosphorylase, muscle form"/>
    <property type="match status" value="1"/>
</dbReference>
<comment type="caution">
    <text evidence="9">The sequence shown here is derived from an EMBL/GenBank/DDBJ whole genome shotgun (WGS) entry which is preliminary data.</text>
</comment>
<dbReference type="CDD" id="cd04300">
    <property type="entry name" value="GT35_Glycogen_Phosphorylase"/>
    <property type="match status" value="1"/>
</dbReference>
<evidence type="ECO:0000256" key="7">
    <source>
        <dbReference type="PIRSR" id="PIRSR000460-1"/>
    </source>
</evidence>
<dbReference type="NCBIfam" id="TIGR02093">
    <property type="entry name" value="P_ylase"/>
    <property type="match status" value="1"/>
</dbReference>
<dbReference type="Gene3D" id="3.40.50.2000">
    <property type="entry name" value="Glycogen Phosphorylase B"/>
    <property type="match status" value="2"/>
</dbReference>
<sequence length="798" mass="91528">MNKLFTSDDIKNKLITILDREFNETPATAPDKIFYKACAMILQEVLSEKRKKFASEKTSHGQKRVYYLCMEFLMGRSLKNNIYNLELVDEFKTALASFGVKLENLYECEPDAGLGNGGLGRLAACYLDGMATQEYLATGHSILYEYGIFKQRIIDGWQTELPDNWLPGGDVWLAERLDRAVDVHFGGEIQEFWDHNYHHINHVGYSSVKAVPYDMYVSGYRTKGVSRLRLWKAVSPGIDMEMFNKGDYVRALGQNSYAEAISKVLYPNDNHLEGKNLRLRQQYFLVAASIGDIVHSHLMTYGTLENLSEKVAIHINDTHPVLAIPELMRILLDDCGYSWDKAWAIVTRTFAYTNHTVMNEALERWNEDLFKLLLPRIYQIVVEINNRFTRDLFERWHKSVDQINRLSIIYNHEVRMANLAVWACHSVNGVSKLHSDILKDDLFHEFYEIEPKKFKNVTNGIAARRWLYQSNPGLTNLISELIGDSFIKHMSKLEKLKKYADDESVLQRFAQIKRENKENFAHYLKEHTGVVLNPDSIFDVQVKRLHEYKRQHLNALHILSLYQKLKQNPGTPFTPRTFIFGAKAAPGYYMAKQIIRFICDLGRHIDNDPDVRGRIKVVYLEDYNVTMSEMLAPASEISEQISLAGTEASGTGNMKLMLAGAVTLGTYDGANVEIYDSVGDENFIRFGMSTEQVRELKPHYNPRELYNKNPEIKGLIDTLYKGFDGNTFEEIATSLATSDPYMVLADFEAYKQAQIKAEQLYSDTLGWQRMSLINVANAGMFSADRSVDDYARDIWGLV</sequence>
<evidence type="ECO:0000256" key="6">
    <source>
        <dbReference type="ARBA" id="ARBA00023277"/>
    </source>
</evidence>
<proteinExistence type="inferred from homology"/>
<dbReference type="EC" id="2.4.1.1" evidence="8"/>
<evidence type="ECO:0000256" key="5">
    <source>
        <dbReference type="ARBA" id="ARBA00022898"/>
    </source>
</evidence>
<dbReference type="SUPFAM" id="SSF53756">
    <property type="entry name" value="UDP-Glycosyltransferase/glycogen phosphorylase"/>
    <property type="match status" value="1"/>
</dbReference>
<feature type="modified residue" description="N6-(pyridoxal phosphate)lysine" evidence="7">
    <location>
        <position position="655"/>
    </location>
</feature>
<keyword evidence="4 8" id="KW-0808">Transferase</keyword>
<comment type="cofactor">
    <cofactor evidence="1 8">
        <name>pyridoxal 5'-phosphate</name>
        <dbReference type="ChEBI" id="CHEBI:597326"/>
    </cofactor>
</comment>
<dbReference type="InterPro" id="IPR011833">
    <property type="entry name" value="Glycg_phsphrylas"/>
</dbReference>
<dbReference type="AlphaFoldDB" id="A0A926ICG6"/>
<dbReference type="Proteomes" id="UP000660861">
    <property type="component" value="Unassembled WGS sequence"/>
</dbReference>
<dbReference type="GO" id="GO:0030170">
    <property type="term" value="F:pyridoxal phosphate binding"/>
    <property type="evidence" value="ECO:0007669"/>
    <property type="project" value="InterPro"/>
</dbReference>
<dbReference type="PIRSF" id="PIRSF000460">
    <property type="entry name" value="Pprylas_GlgP"/>
    <property type="match status" value="1"/>
</dbReference>
<evidence type="ECO:0000256" key="1">
    <source>
        <dbReference type="ARBA" id="ARBA00001933"/>
    </source>
</evidence>
<evidence type="ECO:0000256" key="8">
    <source>
        <dbReference type="RuleBase" id="RU000587"/>
    </source>
</evidence>
<dbReference type="EMBL" id="JACRTC010000010">
    <property type="protein sequence ID" value="MBC8571338.1"/>
    <property type="molecule type" value="Genomic_DNA"/>
</dbReference>
<evidence type="ECO:0000256" key="4">
    <source>
        <dbReference type="ARBA" id="ARBA00022679"/>
    </source>
</evidence>
<keyword evidence="10" id="KW-1185">Reference proteome</keyword>
<dbReference type="GO" id="GO:0005737">
    <property type="term" value="C:cytoplasm"/>
    <property type="evidence" value="ECO:0007669"/>
    <property type="project" value="TreeGrafter"/>
</dbReference>
<reference evidence="9" key="1">
    <citation type="submission" date="2020-08" db="EMBL/GenBank/DDBJ databases">
        <title>Genome public.</title>
        <authorList>
            <person name="Liu C."/>
            <person name="Sun Q."/>
        </authorList>
    </citation>
    <scope>NUCLEOTIDE SEQUENCE</scope>
    <source>
        <strain evidence="9">NSJ-54</strain>
    </source>
</reference>
<keyword evidence="5 7" id="KW-0663">Pyridoxal phosphate</keyword>
<protein>
    <recommendedName>
        <fullName evidence="8">Alpha-1,4 glucan phosphorylase</fullName>
        <ecNumber evidence="8">2.4.1.1</ecNumber>
    </recommendedName>
</protein>
<dbReference type="GO" id="GO:0005980">
    <property type="term" value="P:glycogen catabolic process"/>
    <property type="evidence" value="ECO:0007669"/>
    <property type="project" value="TreeGrafter"/>
</dbReference>
<organism evidence="9 10">
    <name type="scientific">Zongyangia hominis</name>
    <dbReference type="NCBI Taxonomy" id="2763677"/>
    <lineage>
        <taxon>Bacteria</taxon>
        <taxon>Bacillati</taxon>
        <taxon>Bacillota</taxon>
        <taxon>Clostridia</taxon>
        <taxon>Eubacteriales</taxon>
        <taxon>Oscillospiraceae</taxon>
        <taxon>Zongyangia</taxon>
    </lineage>
</organism>
<gene>
    <name evidence="9" type="ORF">H8709_10965</name>
</gene>
<evidence type="ECO:0000256" key="3">
    <source>
        <dbReference type="ARBA" id="ARBA00022676"/>
    </source>
</evidence>
<dbReference type="RefSeq" id="WP_262398389.1">
    <property type="nucleotide sequence ID" value="NZ_JACRTC010000010.1"/>
</dbReference>
<name>A0A926ICG6_9FIRM</name>
<dbReference type="PANTHER" id="PTHR11468:SF3">
    <property type="entry name" value="GLYCOGEN PHOSPHORYLASE, LIVER FORM"/>
    <property type="match status" value="1"/>
</dbReference>
<accession>A0A926ICG6</accession>
<dbReference type="PANTHER" id="PTHR11468">
    <property type="entry name" value="GLYCOGEN PHOSPHORYLASE"/>
    <property type="match status" value="1"/>
</dbReference>
<dbReference type="InterPro" id="IPR000811">
    <property type="entry name" value="Glyco_trans_35"/>
</dbReference>
<comment type="similarity">
    <text evidence="2 8">Belongs to the glycogen phosphorylase family.</text>
</comment>
<keyword evidence="3 8" id="KW-0328">Glycosyltransferase</keyword>
<evidence type="ECO:0000313" key="9">
    <source>
        <dbReference type="EMBL" id="MBC8571338.1"/>
    </source>
</evidence>
<evidence type="ECO:0000313" key="10">
    <source>
        <dbReference type="Proteomes" id="UP000660861"/>
    </source>
</evidence>